<proteinExistence type="predicted"/>
<feature type="transmembrane region" description="Helical" evidence="2">
    <location>
        <begin position="12"/>
        <end position="29"/>
    </location>
</feature>
<evidence type="ECO:0000313" key="3">
    <source>
        <dbReference type="EMBL" id="HJG79346.1"/>
    </source>
</evidence>
<feature type="transmembrane region" description="Helical" evidence="2">
    <location>
        <begin position="107"/>
        <end position="124"/>
    </location>
</feature>
<accession>A0A921SMZ7</accession>
<keyword evidence="2" id="KW-0472">Membrane</keyword>
<dbReference type="EMBL" id="DYUK01000066">
    <property type="protein sequence ID" value="HJG79346.1"/>
    <property type="molecule type" value="Genomic_DNA"/>
</dbReference>
<organism evidence="3 4">
    <name type="scientific">Brevibacterium senegalense</name>
    <dbReference type="NCBI Taxonomy" id="1033736"/>
    <lineage>
        <taxon>Bacteria</taxon>
        <taxon>Bacillati</taxon>
        <taxon>Actinomycetota</taxon>
        <taxon>Actinomycetes</taxon>
        <taxon>Micrococcales</taxon>
        <taxon>Brevibacteriaceae</taxon>
        <taxon>Brevibacterium</taxon>
    </lineage>
</organism>
<keyword evidence="2" id="KW-0812">Transmembrane</keyword>
<sequence>MESLQTFADSFPAALQWFAIMLVGAIPFVESYGGAVLGVVVGIPVPIAILAAVVGNVIAMSLAVVIASSIREKATARAAAKADGTAEGSGDDGSSGSGRGKDRIRRIFERYGVPGVSILGQWALPSHVTAPTLVGFGASRGSVLVWQTVGILLWGITFGALAAAGINLAMR</sequence>
<evidence type="ECO:0000256" key="2">
    <source>
        <dbReference type="SAM" id="Phobius"/>
    </source>
</evidence>
<reference evidence="3" key="2">
    <citation type="submission" date="2021-09" db="EMBL/GenBank/DDBJ databases">
        <authorList>
            <person name="Gilroy R."/>
        </authorList>
    </citation>
    <scope>NUCLEOTIDE SEQUENCE</scope>
    <source>
        <strain evidence="3">ChiGjej5B5-7349</strain>
    </source>
</reference>
<dbReference type="Proteomes" id="UP000784435">
    <property type="component" value="Unassembled WGS sequence"/>
</dbReference>
<keyword evidence="2" id="KW-1133">Transmembrane helix</keyword>
<feature type="compositionally biased region" description="Low complexity" evidence="1">
    <location>
        <begin position="81"/>
        <end position="90"/>
    </location>
</feature>
<reference evidence="3" key="1">
    <citation type="journal article" date="2021" name="PeerJ">
        <title>Extensive microbial diversity within the chicken gut microbiome revealed by metagenomics and culture.</title>
        <authorList>
            <person name="Gilroy R."/>
            <person name="Ravi A."/>
            <person name="Getino M."/>
            <person name="Pursley I."/>
            <person name="Horton D.L."/>
            <person name="Alikhan N.F."/>
            <person name="Baker D."/>
            <person name="Gharbi K."/>
            <person name="Hall N."/>
            <person name="Watson M."/>
            <person name="Adriaenssens E.M."/>
            <person name="Foster-Nyarko E."/>
            <person name="Jarju S."/>
            <person name="Secka A."/>
            <person name="Antonio M."/>
            <person name="Oren A."/>
            <person name="Chaudhuri R.R."/>
            <person name="La Ragione R."/>
            <person name="Hildebrand F."/>
            <person name="Pallen M.J."/>
        </authorList>
    </citation>
    <scope>NUCLEOTIDE SEQUENCE</scope>
    <source>
        <strain evidence="3">ChiGjej5B5-7349</strain>
    </source>
</reference>
<feature type="transmembrane region" description="Helical" evidence="2">
    <location>
        <begin position="35"/>
        <end position="67"/>
    </location>
</feature>
<feature type="transmembrane region" description="Helical" evidence="2">
    <location>
        <begin position="144"/>
        <end position="169"/>
    </location>
</feature>
<evidence type="ECO:0008006" key="5">
    <source>
        <dbReference type="Google" id="ProtNLM"/>
    </source>
</evidence>
<evidence type="ECO:0000313" key="4">
    <source>
        <dbReference type="Proteomes" id="UP000784435"/>
    </source>
</evidence>
<protein>
    <recommendedName>
        <fullName evidence="5">Small multi-drug export protein</fullName>
    </recommendedName>
</protein>
<dbReference type="AlphaFoldDB" id="A0A921SMZ7"/>
<gene>
    <name evidence="3" type="ORF">K8V08_02915</name>
</gene>
<name>A0A921SMZ7_9MICO</name>
<feature type="region of interest" description="Disordered" evidence="1">
    <location>
        <begin position="81"/>
        <end position="100"/>
    </location>
</feature>
<evidence type="ECO:0000256" key="1">
    <source>
        <dbReference type="SAM" id="MobiDB-lite"/>
    </source>
</evidence>
<comment type="caution">
    <text evidence="3">The sequence shown here is derived from an EMBL/GenBank/DDBJ whole genome shotgun (WGS) entry which is preliminary data.</text>
</comment>